<dbReference type="Proteomes" id="UP000824998">
    <property type="component" value="Unassembled WGS sequence"/>
</dbReference>
<name>A0A9P8C5S8_9HELO</name>
<keyword evidence="2 3" id="KW-0040">ANK repeat</keyword>
<evidence type="ECO:0000256" key="2">
    <source>
        <dbReference type="ARBA" id="ARBA00023043"/>
    </source>
</evidence>
<dbReference type="InterPro" id="IPR002110">
    <property type="entry name" value="Ankyrin_rpt"/>
</dbReference>
<keyword evidence="4" id="KW-0175">Coiled coil</keyword>
<keyword evidence="1" id="KW-0677">Repeat</keyword>
<feature type="coiled-coil region" evidence="4">
    <location>
        <begin position="1155"/>
        <end position="1189"/>
    </location>
</feature>
<dbReference type="Gene3D" id="1.25.40.20">
    <property type="entry name" value="Ankyrin repeat-containing domain"/>
    <property type="match status" value="3"/>
</dbReference>
<evidence type="ECO:0000256" key="1">
    <source>
        <dbReference type="ARBA" id="ARBA00022737"/>
    </source>
</evidence>
<dbReference type="EMBL" id="MU251505">
    <property type="protein sequence ID" value="KAG9233341.1"/>
    <property type="molecule type" value="Genomic_DNA"/>
</dbReference>
<proteinExistence type="predicted"/>
<protein>
    <submittedName>
        <fullName evidence="5">Ankyrin repeat protein</fullName>
    </submittedName>
</protein>
<evidence type="ECO:0000256" key="4">
    <source>
        <dbReference type="SAM" id="Coils"/>
    </source>
</evidence>
<dbReference type="InterPro" id="IPR036770">
    <property type="entry name" value="Ankyrin_rpt-contain_sf"/>
</dbReference>
<keyword evidence="6" id="KW-1185">Reference proteome</keyword>
<accession>A0A9P8C5S8</accession>
<organism evidence="5 6">
    <name type="scientific">Amylocarpus encephaloides</name>
    <dbReference type="NCBI Taxonomy" id="45428"/>
    <lineage>
        <taxon>Eukaryota</taxon>
        <taxon>Fungi</taxon>
        <taxon>Dikarya</taxon>
        <taxon>Ascomycota</taxon>
        <taxon>Pezizomycotina</taxon>
        <taxon>Leotiomycetes</taxon>
        <taxon>Helotiales</taxon>
        <taxon>Helotiales incertae sedis</taxon>
        <taxon>Amylocarpus</taxon>
    </lineage>
</organism>
<gene>
    <name evidence="5" type="ORF">BJ875DRAFT_505441</name>
</gene>
<dbReference type="PROSITE" id="PS50297">
    <property type="entry name" value="ANK_REP_REGION"/>
    <property type="match status" value="2"/>
</dbReference>
<reference evidence="5" key="1">
    <citation type="journal article" date="2021" name="IMA Fungus">
        <title>Genomic characterization of three marine fungi, including Emericellopsis atlantica sp. nov. with signatures of a generalist lifestyle and marine biomass degradation.</title>
        <authorList>
            <person name="Hagestad O.C."/>
            <person name="Hou L."/>
            <person name="Andersen J.H."/>
            <person name="Hansen E.H."/>
            <person name="Altermark B."/>
            <person name="Li C."/>
            <person name="Kuhnert E."/>
            <person name="Cox R.J."/>
            <person name="Crous P.W."/>
            <person name="Spatafora J.W."/>
            <person name="Lail K."/>
            <person name="Amirebrahimi M."/>
            <person name="Lipzen A."/>
            <person name="Pangilinan J."/>
            <person name="Andreopoulos W."/>
            <person name="Hayes R.D."/>
            <person name="Ng V."/>
            <person name="Grigoriev I.V."/>
            <person name="Jackson S.A."/>
            <person name="Sutton T.D.S."/>
            <person name="Dobson A.D.W."/>
            <person name="Rama T."/>
        </authorList>
    </citation>
    <scope>NUCLEOTIDE SEQUENCE</scope>
    <source>
        <strain evidence="5">TRa018bII</strain>
    </source>
</reference>
<dbReference type="SUPFAM" id="SSF48403">
    <property type="entry name" value="Ankyrin repeat"/>
    <property type="match status" value="2"/>
</dbReference>
<dbReference type="InterPro" id="IPR051165">
    <property type="entry name" value="Multifunctional_ANK_Repeat"/>
</dbReference>
<feature type="repeat" description="ANK" evidence="3">
    <location>
        <begin position="917"/>
        <end position="949"/>
    </location>
</feature>
<feature type="repeat" description="ANK" evidence="3">
    <location>
        <begin position="884"/>
        <end position="916"/>
    </location>
</feature>
<dbReference type="PROSITE" id="PS50088">
    <property type="entry name" value="ANK_REPEAT"/>
    <property type="match status" value="2"/>
</dbReference>
<dbReference type="PANTHER" id="PTHR24123">
    <property type="entry name" value="ANKYRIN REPEAT-CONTAINING"/>
    <property type="match status" value="1"/>
</dbReference>
<evidence type="ECO:0000313" key="6">
    <source>
        <dbReference type="Proteomes" id="UP000824998"/>
    </source>
</evidence>
<evidence type="ECO:0000256" key="3">
    <source>
        <dbReference type="PROSITE-ProRule" id="PRU00023"/>
    </source>
</evidence>
<dbReference type="SMART" id="SM00248">
    <property type="entry name" value="ANK"/>
    <property type="match status" value="12"/>
</dbReference>
<comment type="caution">
    <text evidence="5">The sequence shown here is derived from an EMBL/GenBank/DDBJ whole genome shotgun (WGS) entry which is preliminary data.</text>
</comment>
<evidence type="ECO:0000313" key="5">
    <source>
        <dbReference type="EMBL" id="KAG9233341.1"/>
    </source>
</evidence>
<dbReference type="Pfam" id="PF12796">
    <property type="entry name" value="Ank_2"/>
    <property type="match status" value="1"/>
</dbReference>
<dbReference type="PANTHER" id="PTHR24123:SF33">
    <property type="entry name" value="PROTEIN HOS4"/>
    <property type="match status" value="1"/>
</dbReference>
<sequence length="1324" mass="145651">MSPEHAAENHSIIEVLLEAGAEGSEVDALLHVSVTSSRKSRDLIELLAQNHGTVSNAVLLSAVSQGAVEIVHVLLKGNVALNSCLVALPSAMKLPVPAVRFEIVKALLGLIGSSPQENIAITQAVIDTLTHSSHDLQLLRLLCQAGKANINLCDGQAVILATNLQNLKALDIVLCSQGCQPNVATVRCGLNCAIALPLFDPSRPMKVERLLQGIKPQTVIDDSLVKEVRFLVAQKHKPDVLRALLAAGASINANEGASIRLAVPNPATMDIILSRTPSVENLSFAFMEAVKLSDPARSNMCQKLLQAGAIGEEINKGLCVAASEGAAGLVFLKLLIPHGDVNYKGGQALYYVVKQTCLEALDVLLSRRAIMPSAATMRRAFWEGIDITDKDSRLIFIKRLLMAQIPVEAISEALATAASDPGLLELLLQFGASVEHSGGQAILCATRLGQTYVLEMLVQGKYGPKPSQSTLLYAFSAASSLKEKNAGTYHSIIQILLEAGARGDPLAIALVDAVMDGDKNLSLIELLCNHEASVEWDGGSAINIAARTAATQALKAITVRQPSHVALTRAYKSAMMLPKGQRFRVIEILLKAGKSIDENVSQTLTMAACESPPDRQLVGFLIGHHSYDNGESMIHAGVSLDLETLRLLAQSSEAVPHITYAFNNVIRTDVVWASQEGLSVLEFLLKHGATGDAVSEALCLAVEKLDVTKDVDFIRVLIDMFLGYGADVNYRKGMVLQRATSRTRLDIVRKLLPSATSTTKAMALPHLFPPRCDMKTVLDIIQAFNSSLPDVEKDFLSRFQHTDLQLEPILFSALDAFPRKLEPLRALLDIGYSPNQWRPYEVTTSEEMWPVLCWALQQPEKRVSDSNIETLIDSGAHINFRSKSGITPLLLAIQGRRIEIISKLIAKGAKVSVGDENGVTPLALASRSGNLAIMEILLREYPEINDGSLHDAASQLQCDTMRILIKHGHEVDYPSDRHDGRSALAELCLNAVSQNPSAMDLEDGVSCLVANDADTQLRCVSEDRLEKTILHFALDSTNPLAILSVLLKLMWRKINDDAFLYHAETFAYSLTKYVEKDIFRGPRDQKVEILRVLRNKRATDRFWVSDIESEQPSDYCNPPAAIAEEILRQKLRRKRVSEQREEVMAQLDLKRLSTLKEVELLEIRTQAEIQQAREKAENEQNLLTQREDTKLQLETHAESERQRMLGYHQARELNHVRNMGDVQLANRRKLTLEAVSEDQQRQQLQLGYMDSKVSKENDGLRARLAIEGSARHEDESFDKRRHERDIARMKMQKSLIESNAALAGSLQGAGMNQRQIGYITGELK</sequence>
<dbReference type="OrthoDB" id="194358at2759"/>